<evidence type="ECO:0000313" key="2">
    <source>
        <dbReference type="Proteomes" id="UP001234178"/>
    </source>
</evidence>
<dbReference type="EMBL" id="JAOYFB010000004">
    <property type="protein sequence ID" value="KAK4014770.1"/>
    <property type="molecule type" value="Genomic_DNA"/>
</dbReference>
<sequence>MLTLAVAKPKLHSFAVLLIKGKILCATLLLFRDMSVKEYDLISSGLSRSQIKVCTLTHSDSDREDISEHVFNLVRVNRASIASEAPIFLDGIYPESVAALTLELAR</sequence>
<name>A0ABQ9ZQ92_9CRUS</name>
<keyword evidence="2" id="KW-1185">Reference proteome</keyword>
<gene>
    <name evidence="1" type="ORF">OUZ56_027278</name>
</gene>
<proteinExistence type="predicted"/>
<comment type="caution">
    <text evidence="1">The sequence shown here is derived from an EMBL/GenBank/DDBJ whole genome shotgun (WGS) entry which is preliminary data.</text>
</comment>
<organism evidence="1 2">
    <name type="scientific">Daphnia magna</name>
    <dbReference type="NCBI Taxonomy" id="35525"/>
    <lineage>
        <taxon>Eukaryota</taxon>
        <taxon>Metazoa</taxon>
        <taxon>Ecdysozoa</taxon>
        <taxon>Arthropoda</taxon>
        <taxon>Crustacea</taxon>
        <taxon>Branchiopoda</taxon>
        <taxon>Diplostraca</taxon>
        <taxon>Cladocera</taxon>
        <taxon>Anomopoda</taxon>
        <taxon>Daphniidae</taxon>
        <taxon>Daphnia</taxon>
    </lineage>
</organism>
<dbReference type="Proteomes" id="UP001234178">
    <property type="component" value="Unassembled WGS sequence"/>
</dbReference>
<protein>
    <submittedName>
        <fullName evidence="1">Uncharacterized protein</fullName>
    </submittedName>
</protein>
<accession>A0ABQ9ZQ92</accession>
<evidence type="ECO:0000313" key="1">
    <source>
        <dbReference type="EMBL" id="KAK4014770.1"/>
    </source>
</evidence>
<reference evidence="1 2" key="1">
    <citation type="journal article" date="2023" name="Nucleic Acids Res.">
        <title>The hologenome of Daphnia magna reveals possible DNA methylation and microbiome-mediated evolution of the host genome.</title>
        <authorList>
            <person name="Chaturvedi A."/>
            <person name="Li X."/>
            <person name="Dhandapani V."/>
            <person name="Marshall H."/>
            <person name="Kissane S."/>
            <person name="Cuenca-Cambronero M."/>
            <person name="Asole G."/>
            <person name="Calvet F."/>
            <person name="Ruiz-Romero M."/>
            <person name="Marangio P."/>
            <person name="Guigo R."/>
            <person name="Rago D."/>
            <person name="Mirbahai L."/>
            <person name="Eastwood N."/>
            <person name="Colbourne J.K."/>
            <person name="Zhou J."/>
            <person name="Mallon E."/>
            <person name="Orsini L."/>
        </authorList>
    </citation>
    <scope>NUCLEOTIDE SEQUENCE [LARGE SCALE GENOMIC DNA]</scope>
    <source>
        <strain evidence="1">LRV0_1</strain>
    </source>
</reference>